<proteinExistence type="inferred from homology"/>
<keyword evidence="5 7" id="KW-1133">Transmembrane helix</keyword>
<dbReference type="Proteomes" id="UP000264002">
    <property type="component" value="Unassembled WGS sequence"/>
</dbReference>
<comment type="similarity">
    <text evidence="1 7">Belongs to the Lgt family.</text>
</comment>
<evidence type="ECO:0000313" key="8">
    <source>
        <dbReference type="EMBL" id="RFU96289.1"/>
    </source>
</evidence>
<keyword evidence="3 7" id="KW-0808">Transferase</keyword>
<keyword evidence="4 7" id="KW-0812">Transmembrane</keyword>
<feature type="transmembrane region" description="Helical" evidence="7">
    <location>
        <begin position="240"/>
        <end position="258"/>
    </location>
</feature>
<comment type="catalytic activity">
    <reaction evidence="7">
        <text>L-cysteinyl-[prolipoprotein] + a 1,2-diacyl-sn-glycero-3-phospho-(1'-sn-glycerol) = an S-1,2-diacyl-sn-glyceryl-L-cysteinyl-[prolipoprotein] + sn-glycerol 1-phosphate + H(+)</text>
        <dbReference type="Rhea" id="RHEA:56712"/>
        <dbReference type="Rhea" id="RHEA-COMP:14679"/>
        <dbReference type="Rhea" id="RHEA-COMP:14680"/>
        <dbReference type="ChEBI" id="CHEBI:15378"/>
        <dbReference type="ChEBI" id="CHEBI:29950"/>
        <dbReference type="ChEBI" id="CHEBI:57685"/>
        <dbReference type="ChEBI" id="CHEBI:64716"/>
        <dbReference type="ChEBI" id="CHEBI:140658"/>
        <dbReference type="EC" id="2.5.1.145"/>
    </reaction>
</comment>
<gene>
    <name evidence="7 8" type="primary">lgt</name>
    <name evidence="8" type="ORF">DYP60_00460</name>
</gene>
<dbReference type="GO" id="GO:0005886">
    <property type="term" value="C:plasma membrane"/>
    <property type="evidence" value="ECO:0007669"/>
    <property type="project" value="UniProtKB-SubCell"/>
</dbReference>
<feature type="transmembrane region" description="Helical" evidence="7">
    <location>
        <begin position="128"/>
        <end position="148"/>
    </location>
</feature>
<keyword evidence="6 7" id="KW-0472">Membrane</keyword>
<comment type="caution">
    <text evidence="8">The sequence shown here is derived from an EMBL/GenBank/DDBJ whole genome shotgun (WGS) entry which is preliminary data.</text>
</comment>
<dbReference type="PANTHER" id="PTHR30589:SF0">
    <property type="entry name" value="PHOSPHATIDYLGLYCEROL--PROLIPOPROTEIN DIACYLGLYCERYL TRANSFERASE"/>
    <property type="match status" value="1"/>
</dbReference>
<feature type="transmembrane region" description="Helical" evidence="7">
    <location>
        <begin position="20"/>
        <end position="38"/>
    </location>
</feature>
<dbReference type="PANTHER" id="PTHR30589">
    <property type="entry name" value="PROLIPOPROTEIN DIACYLGLYCERYL TRANSFERASE"/>
    <property type="match status" value="1"/>
</dbReference>
<comment type="function">
    <text evidence="7">Catalyzes the transfer of the diacylglyceryl group from phosphatidylglycerol to the sulfhydryl group of the N-terminal cysteine of a prolipoprotein, the first step in the formation of mature lipoproteins.</text>
</comment>
<dbReference type="EMBL" id="QUWK01000001">
    <property type="protein sequence ID" value="RFU96289.1"/>
    <property type="molecule type" value="Genomic_DNA"/>
</dbReference>
<name>A0A372MKJ7_9SPIR</name>
<evidence type="ECO:0000256" key="4">
    <source>
        <dbReference type="ARBA" id="ARBA00022692"/>
    </source>
</evidence>
<dbReference type="GO" id="GO:0042158">
    <property type="term" value="P:lipoprotein biosynthetic process"/>
    <property type="evidence" value="ECO:0007669"/>
    <property type="project" value="UniProtKB-UniRule"/>
</dbReference>
<feature type="transmembrane region" description="Helical" evidence="7">
    <location>
        <begin position="98"/>
        <end position="121"/>
    </location>
</feature>
<feature type="transmembrane region" description="Helical" evidence="7">
    <location>
        <begin position="278"/>
        <end position="308"/>
    </location>
</feature>
<sequence length="319" mass="36355">MTLFIEFPSWISPEIIPGLPLRWYGLMYVVAFSVAYLMIRVQARKGEIAIDADQTLNLVLYCVVGLILGARLFSVLFYDGSFYYWTHPWMIFWPFRGGRFIGLPGMSYHGGLVGAIIGGWIYSRRYKLSFFSIADTVAYAAPLGYTFGRLGNFINGELFGRVSTKPWAMIFPDAPSFSTNYAWVRTIADQVGIRYQSGAMVNLPRHPSQLYEALFEGILLFLFLWFVIRPRRKQHPSGFGLVWYTAGYGFVRFFIEYFRAPDENLGYIIALGSNSDNIALFQSFFNFSLGQLFCLAMIVSAGIFAVFLKRREGVKHVSN</sequence>
<feature type="transmembrane region" description="Helical" evidence="7">
    <location>
        <begin position="58"/>
        <end position="78"/>
    </location>
</feature>
<evidence type="ECO:0000313" key="9">
    <source>
        <dbReference type="Proteomes" id="UP000264002"/>
    </source>
</evidence>
<reference evidence="9" key="1">
    <citation type="submission" date="2018-08" db="EMBL/GenBank/DDBJ databases">
        <authorList>
            <person name="Grouzdev D.S."/>
            <person name="Krutkina M.S."/>
        </authorList>
    </citation>
    <scope>NUCLEOTIDE SEQUENCE [LARGE SCALE GENOMIC DNA]</scope>
    <source>
        <strain evidence="9">4-11</strain>
    </source>
</reference>
<dbReference type="HAMAP" id="MF_01147">
    <property type="entry name" value="Lgt"/>
    <property type="match status" value="1"/>
</dbReference>
<evidence type="ECO:0000256" key="7">
    <source>
        <dbReference type="HAMAP-Rule" id="MF_01147"/>
    </source>
</evidence>
<organism evidence="8 9">
    <name type="scientific">Sphaerochaeta halotolerans</name>
    <dbReference type="NCBI Taxonomy" id="2293840"/>
    <lineage>
        <taxon>Bacteria</taxon>
        <taxon>Pseudomonadati</taxon>
        <taxon>Spirochaetota</taxon>
        <taxon>Spirochaetia</taxon>
        <taxon>Spirochaetales</taxon>
        <taxon>Sphaerochaetaceae</taxon>
        <taxon>Sphaerochaeta</taxon>
    </lineage>
</organism>
<dbReference type="PROSITE" id="PS01311">
    <property type="entry name" value="LGT"/>
    <property type="match status" value="1"/>
</dbReference>
<keyword evidence="8" id="KW-0449">Lipoprotein</keyword>
<dbReference type="InterPro" id="IPR001640">
    <property type="entry name" value="Lgt"/>
</dbReference>
<feature type="binding site" evidence="7">
    <location>
        <position position="149"/>
    </location>
    <ligand>
        <name>a 1,2-diacyl-sn-glycero-3-phospho-(1'-sn-glycerol)</name>
        <dbReference type="ChEBI" id="CHEBI:64716"/>
    </ligand>
</feature>
<dbReference type="Pfam" id="PF01790">
    <property type="entry name" value="LGT"/>
    <property type="match status" value="1"/>
</dbReference>
<dbReference type="AlphaFoldDB" id="A0A372MKJ7"/>
<dbReference type="UniPathway" id="UPA00664"/>
<reference evidence="8 9" key="2">
    <citation type="submission" date="2018-09" db="EMBL/GenBank/DDBJ databases">
        <title>Genome of Sphaerochaeta halotolerans strain 4-11.</title>
        <authorList>
            <person name="Nazina T.N."/>
            <person name="Sokolova D.S."/>
        </authorList>
    </citation>
    <scope>NUCLEOTIDE SEQUENCE [LARGE SCALE GENOMIC DNA]</scope>
    <source>
        <strain evidence="8 9">4-11</strain>
    </source>
</reference>
<dbReference type="RefSeq" id="WP_117329108.1">
    <property type="nucleotide sequence ID" value="NZ_QUWK01000001.1"/>
</dbReference>
<evidence type="ECO:0000256" key="3">
    <source>
        <dbReference type="ARBA" id="ARBA00022679"/>
    </source>
</evidence>
<keyword evidence="9" id="KW-1185">Reference proteome</keyword>
<evidence type="ECO:0000256" key="2">
    <source>
        <dbReference type="ARBA" id="ARBA00022475"/>
    </source>
</evidence>
<comment type="pathway">
    <text evidence="7">Protein modification; lipoprotein biosynthesis (diacylglyceryl transfer).</text>
</comment>
<dbReference type="GO" id="GO:0008961">
    <property type="term" value="F:phosphatidylglycerol-prolipoprotein diacylglyceryl transferase activity"/>
    <property type="evidence" value="ECO:0007669"/>
    <property type="project" value="UniProtKB-UniRule"/>
</dbReference>
<comment type="subcellular location">
    <subcellularLocation>
        <location evidence="7">Cell membrane</location>
        <topology evidence="7">Multi-pass membrane protein</topology>
    </subcellularLocation>
</comment>
<keyword evidence="2 7" id="KW-1003">Cell membrane</keyword>
<dbReference type="NCBIfam" id="TIGR00544">
    <property type="entry name" value="lgt"/>
    <property type="match status" value="1"/>
</dbReference>
<accession>A0A372MKJ7</accession>
<evidence type="ECO:0000256" key="1">
    <source>
        <dbReference type="ARBA" id="ARBA00007150"/>
    </source>
</evidence>
<evidence type="ECO:0000256" key="5">
    <source>
        <dbReference type="ARBA" id="ARBA00022989"/>
    </source>
</evidence>
<feature type="transmembrane region" description="Helical" evidence="7">
    <location>
        <begin position="210"/>
        <end position="228"/>
    </location>
</feature>
<dbReference type="EC" id="2.5.1.145" evidence="7"/>
<evidence type="ECO:0000256" key="6">
    <source>
        <dbReference type="ARBA" id="ARBA00023136"/>
    </source>
</evidence>
<protein>
    <recommendedName>
        <fullName evidence="7">Phosphatidylglycerol--prolipoprotein diacylglyceryl transferase</fullName>
        <ecNumber evidence="7">2.5.1.145</ecNumber>
    </recommendedName>
</protein>